<evidence type="ECO:0000313" key="1">
    <source>
        <dbReference type="EMBL" id="KAJ7419846.1"/>
    </source>
</evidence>
<keyword evidence="2" id="KW-1185">Reference proteome</keyword>
<accession>A0ABQ9DDF2</accession>
<proteinExistence type="predicted"/>
<gene>
    <name evidence="1" type="ORF">WISP_51851</name>
</gene>
<sequence length="198" mass="22908">MSFLRWGLQGWVQHLRWGVMKWSGQIICLDLLTTLLLMQPRISGISEQEEDYGGGNFNPVLNTPFPHLVLPALAQYLCPDTQTHDKMSRLDSKGGIKSCVYFYGSTNNSIWIEFLHSKTNELLNRLDVRLPKSDSCQIANPGPESTAWAELMEFKQKQEEEARTRARQNEQRRLIEQCKKMIELIPELDGRKSCRLRK</sequence>
<protein>
    <submittedName>
        <fullName evidence="1">Uncharacterized protein</fullName>
    </submittedName>
</protein>
<dbReference type="Proteomes" id="UP001145742">
    <property type="component" value="Unassembled WGS sequence"/>
</dbReference>
<organism evidence="1 2">
    <name type="scientific">Willisornis vidua</name>
    <name type="common">Xingu scale-backed antbird</name>
    <dbReference type="NCBI Taxonomy" id="1566151"/>
    <lineage>
        <taxon>Eukaryota</taxon>
        <taxon>Metazoa</taxon>
        <taxon>Chordata</taxon>
        <taxon>Craniata</taxon>
        <taxon>Vertebrata</taxon>
        <taxon>Euteleostomi</taxon>
        <taxon>Archelosauria</taxon>
        <taxon>Archosauria</taxon>
        <taxon>Dinosauria</taxon>
        <taxon>Saurischia</taxon>
        <taxon>Theropoda</taxon>
        <taxon>Coelurosauria</taxon>
        <taxon>Aves</taxon>
        <taxon>Neognathae</taxon>
        <taxon>Neoaves</taxon>
        <taxon>Telluraves</taxon>
        <taxon>Australaves</taxon>
        <taxon>Passeriformes</taxon>
        <taxon>Thamnophilidae</taxon>
        <taxon>Willisornis</taxon>
    </lineage>
</organism>
<evidence type="ECO:0000313" key="2">
    <source>
        <dbReference type="Proteomes" id="UP001145742"/>
    </source>
</evidence>
<dbReference type="EMBL" id="WHWB01033440">
    <property type="protein sequence ID" value="KAJ7419846.1"/>
    <property type="molecule type" value="Genomic_DNA"/>
</dbReference>
<name>A0ABQ9DDF2_9PASS</name>
<reference evidence="1" key="1">
    <citation type="submission" date="2019-10" db="EMBL/GenBank/DDBJ databases">
        <authorList>
            <person name="Soares A.E.R."/>
            <person name="Aleixo A."/>
            <person name="Schneider P."/>
            <person name="Miyaki C.Y."/>
            <person name="Schneider M.P."/>
            <person name="Mello C."/>
            <person name="Vasconcelos A.T.R."/>
        </authorList>
    </citation>
    <scope>NUCLEOTIDE SEQUENCE</scope>
    <source>
        <tissue evidence="1">Muscle</tissue>
    </source>
</reference>
<comment type="caution">
    <text evidence="1">The sequence shown here is derived from an EMBL/GenBank/DDBJ whole genome shotgun (WGS) entry which is preliminary data.</text>
</comment>